<feature type="compositionally biased region" description="Basic and acidic residues" evidence="2">
    <location>
        <begin position="28"/>
        <end position="38"/>
    </location>
</feature>
<gene>
    <name evidence="3" type="ORF">KC19_4G231700</name>
</gene>
<dbReference type="PANTHER" id="PTHR34671">
    <property type="entry name" value="EM-LIKE PROTEIN GEA1"/>
    <property type="match status" value="1"/>
</dbReference>
<dbReference type="AlphaFoldDB" id="A0A8T0IFA4"/>
<proteinExistence type="inferred from homology"/>
<dbReference type="GO" id="GO:0005829">
    <property type="term" value="C:cytosol"/>
    <property type="evidence" value="ECO:0007669"/>
    <property type="project" value="TreeGrafter"/>
</dbReference>
<dbReference type="Proteomes" id="UP000822688">
    <property type="component" value="Chromosome 4"/>
</dbReference>
<comment type="caution">
    <text evidence="3">The sequence shown here is derived from an EMBL/GenBank/DDBJ whole genome shotgun (WGS) entry which is preliminary data.</text>
</comment>
<dbReference type="InterPro" id="IPR038956">
    <property type="entry name" value="LEA_5"/>
</dbReference>
<name>A0A8T0IFA4_CERPU</name>
<comment type="similarity">
    <text evidence="1">Belongs to the small hydrophilic plant seed protein family.</text>
</comment>
<protein>
    <submittedName>
        <fullName evidence="3">Uncharacterized protein</fullName>
    </submittedName>
</protein>
<feature type="region of interest" description="Disordered" evidence="2">
    <location>
        <begin position="1"/>
        <end position="90"/>
    </location>
</feature>
<evidence type="ECO:0000256" key="1">
    <source>
        <dbReference type="ARBA" id="ARBA00006863"/>
    </source>
</evidence>
<dbReference type="PANTHER" id="PTHR34671:SF19">
    <property type="entry name" value="EMBRYONIC ABUNDANT PROTEIN 1"/>
    <property type="match status" value="1"/>
</dbReference>
<dbReference type="GO" id="GO:0009737">
    <property type="term" value="P:response to abscisic acid"/>
    <property type="evidence" value="ECO:0007669"/>
    <property type="project" value="TreeGrafter"/>
</dbReference>
<reference evidence="3" key="1">
    <citation type="submission" date="2020-06" db="EMBL/GenBank/DDBJ databases">
        <title>WGS assembly of Ceratodon purpureus strain R40.</title>
        <authorList>
            <person name="Carey S.B."/>
            <person name="Jenkins J."/>
            <person name="Shu S."/>
            <person name="Lovell J.T."/>
            <person name="Sreedasyam A."/>
            <person name="Maumus F."/>
            <person name="Tiley G.P."/>
            <person name="Fernandez-Pozo N."/>
            <person name="Barry K."/>
            <person name="Chen C."/>
            <person name="Wang M."/>
            <person name="Lipzen A."/>
            <person name="Daum C."/>
            <person name="Saski C.A."/>
            <person name="Payton A.C."/>
            <person name="Mcbreen J.C."/>
            <person name="Conrad R.E."/>
            <person name="Kollar L.M."/>
            <person name="Olsson S."/>
            <person name="Huttunen S."/>
            <person name="Landis J.B."/>
            <person name="Wickett N.J."/>
            <person name="Johnson M.G."/>
            <person name="Rensing S.A."/>
            <person name="Grimwood J."/>
            <person name="Schmutz J."/>
            <person name="Mcdaniel S.F."/>
        </authorList>
    </citation>
    <scope>NUCLEOTIDE SEQUENCE</scope>
    <source>
        <strain evidence="3">R40</strain>
    </source>
</reference>
<dbReference type="EMBL" id="CM026424">
    <property type="protein sequence ID" value="KAG0581198.1"/>
    <property type="molecule type" value="Genomic_DNA"/>
</dbReference>
<sequence>MASREELDQRAQAGETVVPGGTGGKSLKAQEHLAEGRSKGGKTRASQLGHEGYAEMGKKGGLASNGADPNESAEAQDIDIDESKFTNIDE</sequence>
<dbReference type="InterPro" id="IPR000389">
    <property type="entry name" value="Small_hydrophilic_seed_prot"/>
</dbReference>
<evidence type="ECO:0000256" key="2">
    <source>
        <dbReference type="SAM" id="MobiDB-lite"/>
    </source>
</evidence>
<keyword evidence="4" id="KW-1185">Reference proteome</keyword>
<accession>A0A8T0IFA4</accession>
<dbReference type="InterPro" id="IPR022377">
    <property type="entry name" value="Sm_Hydphi_plant_seed_CS"/>
</dbReference>
<evidence type="ECO:0000313" key="4">
    <source>
        <dbReference type="Proteomes" id="UP000822688"/>
    </source>
</evidence>
<dbReference type="PROSITE" id="PS00431">
    <property type="entry name" value="SMALL_HYDR_PLANT_SEED"/>
    <property type="match status" value="1"/>
</dbReference>
<dbReference type="Pfam" id="PF00477">
    <property type="entry name" value="LEA_5"/>
    <property type="match status" value="1"/>
</dbReference>
<evidence type="ECO:0000313" key="3">
    <source>
        <dbReference type="EMBL" id="KAG0581198.1"/>
    </source>
</evidence>
<dbReference type="OrthoDB" id="540492at2759"/>
<organism evidence="3 4">
    <name type="scientific">Ceratodon purpureus</name>
    <name type="common">Fire moss</name>
    <name type="synonym">Dicranum purpureum</name>
    <dbReference type="NCBI Taxonomy" id="3225"/>
    <lineage>
        <taxon>Eukaryota</taxon>
        <taxon>Viridiplantae</taxon>
        <taxon>Streptophyta</taxon>
        <taxon>Embryophyta</taxon>
        <taxon>Bryophyta</taxon>
        <taxon>Bryophytina</taxon>
        <taxon>Bryopsida</taxon>
        <taxon>Dicranidae</taxon>
        <taxon>Pseudoditrichales</taxon>
        <taxon>Ditrichaceae</taxon>
        <taxon>Ceratodon</taxon>
    </lineage>
</organism>